<keyword evidence="3" id="KW-1185">Reference proteome</keyword>
<dbReference type="EMBL" id="OX458333">
    <property type="protein sequence ID" value="CAI8721398.1"/>
    <property type="molecule type" value="Genomic_DNA"/>
</dbReference>
<gene>
    <name evidence="2" type="ORF">MSZNOR_0099</name>
</gene>
<evidence type="ECO:0000256" key="1">
    <source>
        <dbReference type="SAM" id="MobiDB-lite"/>
    </source>
</evidence>
<proteinExistence type="predicted"/>
<reference evidence="2 3" key="1">
    <citation type="submission" date="2023-03" db="EMBL/GenBank/DDBJ databases">
        <authorList>
            <person name="Pearce D."/>
        </authorList>
    </citation>
    <scope>NUCLEOTIDE SEQUENCE [LARGE SCALE GENOMIC DNA]</scope>
    <source>
        <strain evidence="2">Msz</strain>
    </source>
</reference>
<sequence length="35" mass="3853">MTITDGEADGKVVESVAVEEKTRSSKQNPYLEGKR</sequence>
<feature type="region of interest" description="Disordered" evidence="1">
    <location>
        <begin position="1"/>
        <end position="35"/>
    </location>
</feature>
<dbReference type="Proteomes" id="UP001162030">
    <property type="component" value="Chromosome"/>
</dbReference>
<protein>
    <recommendedName>
        <fullName evidence="4">Transposase</fullName>
    </recommendedName>
</protein>
<feature type="compositionally biased region" description="Basic and acidic residues" evidence="1">
    <location>
        <begin position="8"/>
        <end position="23"/>
    </location>
</feature>
<organism evidence="2 3">
    <name type="scientific">Methylocaldum szegediense</name>
    <dbReference type="NCBI Taxonomy" id="73780"/>
    <lineage>
        <taxon>Bacteria</taxon>
        <taxon>Pseudomonadati</taxon>
        <taxon>Pseudomonadota</taxon>
        <taxon>Gammaproteobacteria</taxon>
        <taxon>Methylococcales</taxon>
        <taxon>Methylococcaceae</taxon>
        <taxon>Methylocaldum</taxon>
    </lineage>
</organism>
<name>A0ABN8WZK2_9GAMM</name>
<evidence type="ECO:0000313" key="3">
    <source>
        <dbReference type="Proteomes" id="UP001162030"/>
    </source>
</evidence>
<accession>A0ABN8WZK2</accession>
<evidence type="ECO:0000313" key="2">
    <source>
        <dbReference type="EMBL" id="CAI8721398.1"/>
    </source>
</evidence>
<evidence type="ECO:0008006" key="4">
    <source>
        <dbReference type="Google" id="ProtNLM"/>
    </source>
</evidence>